<dbReference type="InterPro" id="IPR013830">
    <property type="entry name" value="SGNH_hydro"/>
</dbReference>
<dbReference type="Proteomes" id="UP000494105">
    <property type="component" value="Unassembled WGS sequence"/>
</dbReference>
<dbReference type="RefSeq" id="WP_175129156.1">
    <property type="nucleotide sequence ID" value="NZ_CADILD010000002.1"/>
</dbReference>
<dbReference type="SUPFAM" id="SSF52266">
    <property type="entry name" value="SGNH hydrolase"/>
    <property type="match status" value="1"/>
</dbReference>
<accession>A0A6S7DJF9</accession>
<dbReference type="GO" id="GO:0016788">
    <property type="term" value="F:hydrolase activity, acting on ester bonds"/>
    <property type="evidence" value="ECO:0007669"/>
    <property type="project" value="UniProtKB-ARBA"/>
</dbReference>
<feature type="domain" description="SGNH hydrolase-type esterase" evidence="1">
    <location>
        <begin position="478"/>
        <end position="625"/>
    </location>
</feature>
<proteinExistence type="predicted"/>
<evidence type="ECO:0000259" key="1">
    <source>
        <dbReference type="Pfam" id="PF13472"/>
    </source>
</evidence>
<dbReference type="EMBL" id="CADILD010000002">
    <property type="protein sequence ID" value="CAB3889573.1"/>
    <property type="molecule type" value="Genomic_DNA"/>
</dbReference>
<sequence>MAGFLTKQELLNGSVDAGTLGEFANGAVGAPNVNRAGSDVKNLQTLRVEALDAAFAAADIKTYLTKAAMQADTGRPVPSTGRVTKDPILSNNGDYVWNGSAWQWSEIQPASTLSLQAVRVQSDDNSGRVQSLESLTSEQAKIGVDEWAFAHIEENTGKLLFGMDRNANLRATGSLKVDGAIQADGIAMGTPTVGDCLEANVGEGDRAISLWTRAGARWQMTSATEFEKVYDPAWIPELQRQVDELSQAPSLAGSGLQQLVLRCSNVAQDVNLVVAGDSIAWGIGASNTGPTGPRNQRLDDPRSTLTAKSWVNLLRYYLGRRYLAVPVDAEPLVEIAPGAIEGGSGSFSQVQIAAFSDAFFVDLRDGGGVPIPRQTVATGAPAVAATALIVPPLGYVEFDCLAVGFDLMYGKVADSTSRMFTVSVDGVLIAQQEFNDTVASWGNALAVALPAYRLSRVRISNAANVALPLEGMRRNKVIRVVNQGISGTSSASWLPSAPSGRRLLVDGVPVSATDIVLALGTNDRIGSATPANTTWHQNNMAQVLGWLVANRSSASVTLLAGYATLDEEGMAYQQRDIARCQQNLARMFGVSFLNLYPQMRDAIEDGQQIFSGSDLLHPNDAGHALVFRIIKQHAELFNAR</sequence>
<name>A0A6S7DJF9_9BURK</name>
<reference evidence="2 3" key="1">
    <citation type="submission" date="2020-04" db="EMBL/GenBank/DDBJ databases">
        <authorList>
            <person name="De Canck E."/>
        </authorList>
    </citation>
    <scope>NUCLEOTIDE SEQUENCE [LARGE SCALE GENOMIC DNA]</scope>
    <source>
        <strain evidence="2 3">LMG 1861</strain>
    </source>
</reference>
<dbReference type="AlphaFoldDB" id="A0A6S7DJF9"/>
<evidence type="ECO:0000313" key="2">
    <source>
        <dbReference type="EMBL" id="CAB3889573.1"/>
    </source>
</evidence>
<dbReference type="InterPro" id="IPR036514">
    <property type="entry name" value="SGNH_hydro_sf"/>
</dbReference>
<dbReference type="Gene3D" id="3.40.50.1110">
    <property type="entry name" value="SGNH hydrolase"/>
    <property type="match status" value="1"/>
</dbReference>
<gene>
    <name evidence="2" type="ORF">LMG1861_03729</name>
</gene>
<organism evidence="2 3">
    <name type="scientific">Achromobacter piechaudii</name>
    <dbReference type="NCBI Taxonomy" id="72556"/>
    <lineage>
        <taxon>Bacteria</taxon>
        <taxon>Pseudomonadati</taxon>
        <taxon>Pseudomonadota</taxon>
        <taxon>Betaproteobacteria</taxon>
        <taxon>Burkholderiales</taxon>
        <taxon>Alcaligenaceae</taxon>
        <taxon>Achromobacter</taxon>
    </lineage>
</organism>
<protein>
    <recommendedName>
        <fullName evidence="1">SGNH hydrolase-type esterase domain-containing protein</fullName>
    </recommendedName>
</protein>
<evidence type="ECO:0000313" key="3">
    <source>
        <dbReference type="Proteomes" id="UP000494105"/>
    </source>
</evidence>
<dbReference type="Pfam" id="PF13472">
    <property type="entry name" value="Lipase_GDSL_2"/>
    <property type="match status" value="1"/>
</dbReference>
<dbReference type="CDD" id="cd00229">
    <property type="entry name" value="SGNH_hydrolase"/>
    <property type="match status" value="1"/>
</dbReference>